<proteinExistence type="predicted"/>
<gene>
    <name evidence="1" type="ORF">NP233_g12548</name>
</gene>
<sequence length="170" mass="19635">MMGLDSGDKIEVVAHAVAEVFSGAWHRHAKEVVITNCSKSWWDDECNTAIKHYHESWNPMDYTAFWQATRAAKCKFFDEKIKEIAFERQHPWDLMAWVKQCNLPVCEAIAYNSEPCHDMDSLWVLGIIPEVLEGSITAVELRSREQAVSKMYNRSNLTRGNRQHEGTIYT</sequence>
<dbReference type="EMBL" id="JANIEX010001859">
    <property type="protein sequence ID" value="KAJ3553858.1"/>
    <property type="molecule type" value="Genomic_DNA"/>
</dbReference>
<accession>A0AAD5VEB3</accession>
<evidence type="ECO:0000313" key="2">
    <source>
        <dbReference type="Proteomes" id="UP001213000"/>
    </source>
</evidence>
<name>A0AAD5VEB3_9AGAR</name>
<comment type="caution">
    <text evidence="1">The sequence shown here is derived from an EMBL/GenBank/DDBJ whole genome shotgun (WGS) entry which is preliminary data.</text>
</comment>
<keyword evidence="2" id="KW-1185">Reference proteome</keyword>
<organism evidence="1 2">
    <name type="scientific">Leucocoprinus birnbaumii</name>
    <dbReference type="NCBI Taxonomy" id="56174"/>
    <lineage>
        <taxon>Eukaryota</taxon>
        <taxon>Fungi</taxon>
        <taxon>Dikarya</taxon>
        <taxon>Basidiomycota</taxon>
        <taxon>Agaricomycotina</taxon>
        <taxon>Agaricomycetes</taxon>
        <taxon>Agaricomycetidae</taxon>
        <taxon>Agaricales</taxon>
        <taxon>Agaricineae</taxon>
        <taxon>Agaricaceae</taxon>
        <taxon>Leucocoprinus</taxon>
    </lineage>
</organism>
<reference evidence="1" key="1">
    <citation type="submission" date="2022-07" db="EMBL/GenBank/DDBJ databases">
        <title>Genome Sequence of Leucocoprinus birnbaumii.</title>
        <authorList>
            <person name="Buettner E."/>
        </authorList>
    </citation>
    <scope>NUCLEOTIDE SEQUENCE</scope>
    <source>
        <strain evidence="1">VT141</strain>
    </source>
</reference>
<dbReference type="AlphaFoldDB" id="A0AAD5VEB3"/>
<evidence type="ECO:0000313" key="1">
    <source>
        <dbReference type="EMBL" id="KAJ3553858.1"/>
    </source>
</evidence>
<dbReference type="Proteomes" id="UP001213000">
    <property type="component" value="Unassembled WGS sequence"/>
</dbReference>
<protein>
    <submittedName>
        <fullName evidence="1">Uncharacterized protein</fullName>
    </submittedName>
</protein>